<dbReference type="InterPro" id="IPR005190">
    <property type="entry name" value="GlnE_rpt_dom"/>
</dbReference>
<keyword evidence="6" id="KW-0511">Multifunctional enzyme</keyword>
<dbReference type="NCBIfam" id="NF010707">
    <property type="entry name" value="PRK14109.1"/>
    <property type="match status" value="1"/>
</dbReference>
<evidence type="ECO:0000256" key="4">
    <source>
        <dbReference type="ARBA" id="ARBA00022840"/>
    </source>
</evidence>
<dbReference type="Pfam" id="PF08335">
    <property type="entry name" value="GlnD_UR_UTase"/>
    <property type="match status" value="2"/>
</dbReference>
<dbReference type="Gene3D" id="1.20.120.330">
    <property type="entry name" value="Nucleotidyltransferases domain 2"/>
    <property type="match status" value="2"/>
</dbReference>
<dbReference type="AlphaFoldDB" id="A0A1G7ZWS8"/>
<evidence type="ECO:0000259" key="8">
    <source>
        <dbReference type="Pfam" id="PF08335"/>
    </source>
</evidence>
<dbReference type="InterPro" id="IPR013546">
    <property type="entry name" value="PII_UdlTrfase/GS_AdlTrfase"/>
</dbReference>
<feature type="domain" description="PII-uridylyltransferase/Glutamine-synthetase adenylyltransferase" evidence="8">
    <location>
        <begin position="335"/>
        <end position="473"/>
    </location>
</feature>
<evidence type="ECO:0000256" key="5">
    <source>
        <dbReference type="ARBA" id="ARBA00022842"/>
    </source>
</evidence>
<dbReference type="STRING" id="399736.SAMN04489720_0147"/>
<dbReference type="EMBL" id="LT629695">
    <property type="protein sequence ID" value="SDH13112.1"/>
    <property type="molecule type" value="Genomic_DNA"/>
</dbReference>
<dbReference type="CDD" id="cd05401">
    <property type="entry name" value="NT_GlnE_GlnD_like"/>
    <property type="match status" value="2"/>
</dbReference>
<evidence type="ECO:0000313" key="9">
    <source>
        <dbReference type="EMBL" id="SDH13112.1"/>
    </source>
</evidence>
<feature type="domain" description="PII-uridylyltransferase/Glutamine-synthetase adenylyltransferase" evidence="8">
    <location>
        <begin position="820"/>
        <end position="957"/>
    </location>
</feature>
<dbReference type="GO" id="GO:0005524">
    <property type="term" value="F:ATP binding"/>
    <property type="evidence" value="ECO:0007669"/>
    <property type="project" value="UniProtKB-KW"/>
</dbReference>
<evidence type="ECO:0000313" key="10">
    <source>
        <dbReference type="Proteomes" id="UP000198822"/>
    </source>
</evidence>
<evidence type="ECO:0000256" key="1">
    <source>
        <dbReference type="ARBA" id="ARBA00022679"/>
    </source>
</evidence>
<dbReference type="Gene3D" id="3.30.460.10">
    <property type="entry name" value="Beta Polymerase, domain 2"/>
    <property type="match status" value="2"/>
</dbReference>
<dbReference type="InterPro" id="IPR043519">
    <property type="entry name" value="NT_sf"/>
</dbReference>
<proteinExistence type="predicted"/>
<dbReference type="GO" id="GO:0005829">
    <property type="term" value="C:cytosol"/>
    <property type="evidence" value="ECO:0007669"/>
    <property type="project" value="TreeGrafter"/>
</dbReference>
<gene>
    <name evidence="9" type="ORF">SAMN04489720_0147</name>
</gene>
<evidence type="ECO:0000259" key="7">
    <source>
        <dbReference type="Pfam" id="PF03710"/>
    </source>
</evidence>
<dbReference type="GO" id="GO:0016874">
    <property type="term" value="F:ligase activity"/>
    <property type="evidence" value="ECO:0007669"/>
    <property type="project" value="UniProtKB-KW"/>
</dbReference>
<dbReference type="SUPFAM" id="SSF81593">
    <property type="entry name" value="Nucleotidyltransferase substrate binding subunit/domain"/>
    <property type="match status" value="2"/>
</dbReference>
<keyword evidence="2 9" id="KW-0548">Nucleotidyltransferase</keyword>
<dbReference type="GO" id="GO:0000820">
    <property type="term" value="P:regulation of glutamine family amino acid metabolic process"/>
    <property type="evidence" value="ECO:0007669"/>
    <property type="project" value="TreeGrafter"/>
</dbReference>
<keyword evidence="10" id="KW-1185">Reference proteome</keyword>
<keyword evidence="3" id="KW-0547">Nucleotide-binding</keyword>
<sequence>MRAETTTSRLARLGFRSPSEAAPLLDEVADALGDRVDDLRLAADPDRALQSFARLHRSAVPLAATLADAEAGASLMRVLGASTGLATCIERAPETLEALTPAQLPTTEALRASLLDAVADAEAPRADAIVALRRRYRWHLVEIVAFDLAQDDPVAHVQAVSAALADVAAAALEASLVVARRTVAVRFGADDVAATHLAVIGMGKTGARELNVLSDVDVIWVHSSDEGLSEERAAMVAQALARETTAGCMESSREPMLWEVDANLRPEGKDGVLTRTLESHVAYYERWAKSWEFQALLKARAIAGDAELGAAYEDAVRSKVWQSSSRDGFVESVQRMRERVTDHIPADEVDWQLKLGPGGLRDIEFTVQLLQLVHGATDEHVRQRGTLDAIAALHDAGMIGRIESGEFADDYRLLRVLEHRAQLARLSRTHLMPSDEDAQRSIARAAGFPSAAAMLERWNATKREVRRLHERLFYRPLLAAVASLPDGSTQLTSEAARARLEASGWRDPKGALDQIAALTNGVTRRAQIQRVLLPVLLQWLSEGPDPDMGLLAFRRLSEALGESPWYLRMLRDSELAAQRLMTVLSSSRLIATLLERIPEAAHWLADESRLQALADDVLADEARAIVERHRDDRDTAQTALRTLRRRELLRAALASALGVDDVLATGERLTGIAGVAIDAALDLAGGDVAIGVVSMGRTGGREIGFGSDVDVLWVCRDEADLDQAMRTVRAASDIVQDPFVKFELDAGLRPEGRQGPLVRTLASYATYYERWGEVWERQALLRAAPFAGDADLADELLAITTAERDRKGFSHADAREVRRIKARVEAERLPQNADRTRHLKLGRGSLSDVEWLVQLLQLQQPKGDDRARHATTLMALSGLVEAEAITARDAAILRRAWLLASRLRNALALAQARTIDLLPTDRGQLETVARLMGRAAGGAASLEEEYLRATRLARKVFDDRFWG</sequence>
<dbReference type="InterPro" id="IPR023057">
    <property type="entry name" value="GlnE"/>
</dbReference>
<feature type="domain" description="Glutamate-ammonia ligase adenylyltransferase repeated" evidence="7">
    <location>
        <begin position="578"/>
        <end position="796"/>
    </location>
</feature>
<accession>A0A1G7ZWS8</accession>
<dbReference type="OrthoDB" id="9759366at2"/>
<reference evidence="10" key="1">
    <citation type="submission" date="2016-10" db="EMBL/GenBank/DDBJ databases">
        <authorList>
            <person name="Varghese N."/>
            <person name="Submissions S."/>
        </authorList>
    </citation>
    <scope>NUCLEOTIDE SEQUENCE [LARGE SCALE GENOMIC DNA]</scope>
    <source>
        <strain evidence="10">DSM 22002</strain>
    </source>
</reference>
<dbReference type="PANTHER" id="PTHR30621:SF0">
    <property type="entry name" value="BIFUNCTIONAL GLUTAMINE SYNTHETASE ADENYLYLTRANSFERASE_ADENYLYL-REMOVING ENZYME"/>
    <property type="match status" value="1"/>
</dbReference>
<feature type="domain" description="Glutamate-ammonia ligase adenylyltransferase repeated" evidence="7">
    <location>
        <begin position="74"/>
        <end position="313"/>
    </location>
</feature>
<evidence type="ECO:0000256" key="2">
    <source>
        <dbReference type="ARBA" id="ARBA00022695"/>
    </source>
</evidence>
<dbReference type="Pfam" id="PF03710">
    <property type="entry name" value="GlnE"/>
    <property type="match status" value="2"/>
</dbReference>
<dbReference type="PANTHER" id="PTHR30621">
    <property type="entry name" value="GLUTAMINE SYNTHETASE ADENYLYLTRANSFERASE"/>
    <property type="match status" value="1"/>
</dbReference>
<keyword evidence="4" id="KW-0067">ATP-binding</keyword>
<evidence type="ECO:0000256" key="3">
    <source>
        <dbReference type="ARBA" id="ARBA00022741"/>
    </source>
</evidence>
<evidence type="ECO:0000256" key="6">
    <source>
        <dbReference type="ARBA" id="ARBA00023268"/>
    </source>
</evidence>
<keyword evidence="1 9" id="KW-0808">Transferase</keyword>
<dbReference type="GO" id="GO:0008882">
    <property type="term" value="F:[glutamate-ammonia-ligase] adenylyltransferase activity"/>
    <property type="evidence" value="ECO:0007669"/>
    <property type="project" value="InterPro"/>
</dbReference>
<organism evidence="9 10">
    <name type="scientific">Agrococcus jejuensis</name>
    <dbReference type="NCBI Taxonomy" id="399736"/>
    <lineage>
        <taxon>Bacteria</taxon>
        <taxon>Bacillati</taxon>
        <taxon>Actinomycetota</taxon>
        <taxon>Actinomycetes</taxon>
        <taxon>Micrococcales</taxon>
        <taxon>Microbacteriaceae</taxon>
        <taxon>Agrococcus</taxon>
    </lineage>
</organism>
<keyword evidence="5" id="KW-0460">Magnesium</keyword>
<dbReference type="SUPFAM" id="SSF81301">
    <property type="entry name" value="Nucleotidyltransferase"/>
    <property type="match status" value="2"/>
</dbReference>
<keyword evidence="9" id="KW-0436">Ligase</keyword>
<protein>
    <submittedName>
        <fullName evidence="9">Glutamate-ammonia-ligase adenylyltransferase</fullName>
    </submittedName>
</protein>
<name>A0A1G7ZWS8_9MICO</name>
<dbReference type="RefSeq" id="WP_092501568.1">
    <property type="nucleotide sequence ID" value="NZ_LT629695.1"/>
</dbReference>
<dbReference type="Proteomes" id="UP000198822">
    <property type="component" value="Chromosome I"/>
</dbReference>